<dbReference type="AlphaFoldDB" id="A0A7S1Y551"/>
<sequence>MFYYSCLVFRLRLQSGKLLPRVNVSWPQHMATVSPKDLDVDQGDFDFDPDHYDEEASKREKAIVRLDNGDLSQVVVAPRATSTLASSSSFRFLRNSKVGIQDRFQIKQYWAEGQVEARERRLECAGHSGKGDQNLWTMKCDSDEPAI</sequence>
<dbReference type="EMBL" id="HBGK01013529">
    <property type="protein sequence ID" value="CAD9278091.1"/>
    <property type="molecule type" value="Transcribed_RNA"/>
</dbReference>
<accession>A0A7S1Y551</accession>
<organism evidence="1">
    <name type="scientific">Grammatophora oceanica</name>
    <dbReference type="NCBI Taxonomy" id="210454"/>
    <lineage>
        <taxon>Eukaryota</taxon>
        <taxon>Sar</taxon>
        <taxon>Stramenopiles</taxon>
        <taxon>Ochrophyta</taxon>
        <taxon>Bacillariophyta</taxon>
        <taxon>Fragilariophyceae</taxon>
        <taxon>Fragilariophycidae</taxon>
        <taxon>Rhabdonematales</taxon>
        <taxon>Grammatophoraceae</taxon>
        <taxon>Grammatophora</taxon>
    </lineage>
</organism>
<proteinExistence type="predicted"/>
<gene>
    <name evidence="1" type="ORF">GOCE00092_LOCUS7000</name>
</gene>
<reference evidence="1" key="1">
    <citation type="submission" date="2021-01" db="EMBL/GenBank/DDBJ databases">
        <authorList>
            <person name="Corre E."/>
            <person name="Pelletier E."/>
            <person name="Niang G."/>
            <person name="Scheremetjew M."/>
            <person name="Finn R."/>
            <person name="Kale V."/>
            <person name="Holt S."/>
            <person name="Cochrane G."/>
            <person name="Meng A."/>
            <person name="Brown T."/>
            <person name="Cohen L."/>
        </authorList>
    </citation>
    <scope>NUCLEOTIDE SEQUENCE</scope>
    <source>
        <strain evidence="1">CCMP 410</strain>
    </source>
</reference>
<evidence type="ECO:0000313" key="1">
    <source>
        <dbReference type="EMBL" id="CAD9278091.1"/>
    </source>
</evidence>
<protein>
    <submittedName>
        <fullName evidence="1">Uncharacterized protein</fullName>
    </submittedName>
</protein>
<name>A0A7S1Y551_9STRA</name>